<reference evidence="2 3" key="1">
    <citation type="submission" date="2020-04" db="EMBL/GenBank/DDBJ databases">
        <authorList>
            <person name="Yin C."/>
        </authorList>
    </citation>
    <scope>NUCLEOTIDE SEQUENCE [LARGE SCALE GENOMIC DNA]</scope>
    <source>
        <strain evidence="2 3">Ae27</strain>
    </source>
</reference>
<dbReference type="RefSeq" id="WP_168869279.1">
    <property type="nucleotide sequence ID" value="NZ_JABAIA010000001.1"/>
</dbReference>
<keyword evidence="3" id="KW-1185">Reference proteome</keyword>
<evidence type="ECO:0000313" key="2">
    <source>
        <dbReference type="EMBL" id="NLR63273.1"/>
    </source>
</evidence>
<dbReference type="Pfam" id="PF03432">
    <property type="entry name" value="Relaxase"/>
    <property type="match status" value="1"/>
</dbReference>
<evidence type="ECO:0000313" key="3">
    <source>
        <dbReference type="Proteomes" id="UP000570474"/>
    </source>
</evidence>
<evidence type="ECO:0000259" key="1">
    <source>
        <dbReference type="Pfam" id="PF03432"/>
    </source>
</evidence>
<comment type="caution">
    <text evidence="2">The sequence shown here is derived from an EMBL/GenBank/DDBJ whole genome shotgun (WGS) entry which is preliminary data.</text>
</comment>
<dbReference type="InterPro" id="IPR005094">
    <property type="entry name" value="Endonuclease_MobA/VirD2"/>
</dbReference>
<accession>A0A847RJL7</accession>
<feature type="domain" description="MobA/VirD2-like nuclease" evidence="1">
    <location>
        <begin position="42"/>
        <end position="163"/>
    </location>
</feature>
<organism evidence="2 3">
    <name type="scientific">Chitinophaga varians</name>
    <dbReference type="NCBI Taxonomy" id="2202339"/>
    <lineage>
        <taxon>Bacteria</taxon>
        <taxon>Pseudomonadati</taxon>
        <taxon>Bacteroidota</taxon>
        <taxon>Chitinophagia</taxon>
        <taxon>Chitinophagales</taxon>
        <taxon>Chitinophagaceae</taxon>
        <taxon>Chitinophaga</taxon>
    </lineage>
</organism>
<dbReference type="EMBL" id="JABAIA010000001">
    <property type="protein sequence ID" value="NLR63273.1"/>
    <property type="molecule type" value="Genomic_DNA"/>
</dbReference>
<sequence length="346" mass="40011">MIGYVGTGSSFFECIRYCLQDKKELSEEKKQELSLKDNLQHRNRAEVLSYNKCFGNLKELSGQFIDVAKLSKRVEKPVFHFSLRLAPGETLAKNQLIEVGRECAKEFGVADNQYICVLHKDTNEQHIHIVANRVGYNSKVASDSNSYRRMAALCRKLEKQYKLQEVLSPRAFLSPKDRLLPRQDQRKEKLKTDIRQTLEKVCSYSEFEQRMQSLGYNLIKGRGISFIDDKKVKVKGSEVGFALAKIERILTLKQELTAKQVEQKIYEAAIRHNTTKQQTLSPAQRMLRETQRVAHIEHSPIVSVIKELSSLLELLLQPVDTSNYIPYELTEEGIKRRKKKQKSHRI</sequence>
<gene>
    <name evidence="2" type="ORF">HGH92_03050</name>
</gene>
<dbReference type="Proteomes" id="UP000570474">
    <property type="component" value="Unassembled WGS sequence"/>
</dbReference>
<name>A0A847RJL7_9BACT</name>
<dbReference type="AlphaFoldDB" id="A0A847RJL7"/>
<proteinExistence type="predicted"/>
<protein>
    <submittedName>
        <fullName evidence="2">Relaxase/mobilization nuclease domain-containing protein</fullName>
    </submittedName>
</protein>